<evidence type="ECO:0000313" key="17">
    <source>
        <dbReference type="Proteomes" id="UP000183508"/>
    </source>
</evidence>
<dbReference type="PANTHER" id="PTHR30313:SF2">
    <property type="entry name" value="DNA PRIMASE"/>
    <property type="match status" value="1"/>
</dbReference>
<evidence type="ECO:0000259" key="15">
    <source>
        <dbReference type="PROSITE" id="PS50880"/>
    </source>
</evidence>
<keyword evidence="11 12" id="KW-0804">Transcription</keyword>
<dbReference type="InterPro" id="IPR037068">
    <property type="entry name" value="DNA_primase_core_N_sf"/>
</dbReference>
<feature type="zinc finger region" description="CHC2-type" evidence="12 14">
    <location>
        <begin position="40"/>
        <end position="64"/>
    </location>
</feature>
<sequence>MMRKIPDAFVEELRRRLDIVEIVSEYVQLRRTGRSWVGLCPFHNERTPSFSVSPDRQMYHCFGCGAGGTVIRFVMDIDGLTFPEAVVKLAERAGLDPPFSLDETPGATPHSRLDGMKEAHELAAKLYSYILMNTGAGVQALTYLETRGFPRQSLVEFGLGYAPKGSDTLVRFLRRRGFAESLLVEAGLAVDVGGRVMDRFRDRVMVPIRNLQGQVIGFGGRALAPDAKPKYLNSPESPLFRKSEVLFHLDAARRQIRKLGTAVLMEGYMDVIAASRAGVTNAVASMGTSLTEQHAQLLKRYAERVILAYDGDEAGIQAAKRALDVLEQAGLSVQVALFPEGEDPDDFIRARGERAFQRYLQSNAWTEVQFLLQDLRRNANLESMSGKMAFLRGALEVLAQRATPIEQDAEIRELAREFEVSVDALKEELSQLAKTLPGRHRPRRRFERTAEAAPLPKGHVLAGNRLLQAMLLEHRWCEMLMQEGLDELPLPEQTALLAHIYQFRSEHPDADTGFLLDQLDEPALVRLASSLLMEEPPQLDARVLQDYLRTVRLYQLETAYQRVLQQSVQAQVDGRMDDAAALRGEMEALQRQIQQLKWPQWTGKLGTGLKEAGQE</sequence>
<dbReference type="FunFam" id="3.90.580.10:FF:000001">
    <property type="entry name" value="DNA primase"/>
    <property type="match status" value="1"/>
</dbReference>
<comment type="catalytic activity">
    <reaction evidence="12">
        <text>ssDNA + n NTP = ssDNA/pppN(pN)n-1 hybrid + (n-1) diphosphate.</text>
        <dbReference type="EC" id="2.7.7.101"/>
    </reaction>
</comment>
<evidence type="ECO:0000256" key="2">
    <source>
        <dbReference type="ARBA" id="ARBA00022515"/>
    </source>
</evidence>
<dbReference type="Gene3D" id="3.40.1360.10">
    <property type="match status" value="1"/>
</dbReference>
<comment type="function">
    <text evidence="12 13">RNA polymerase that catalyzes the synthesis of short RNA molecules used as primers for DNA polymerase during DNA replication.</text>
</comment>
<dbReference type="PANTHER" id="PTHR30313">
    <property type="entry name" value="DNA PRIMASE"/>
    <property type="match status" value="1"/>
</dbReference>
<dbReference type="GO" id="GO:0003677">
    <property type="term" value="F:DNA binding"/>
    <property type="evidence" value="ECO:0007669"/>
    <property type="project" value="UniProtKB-KW"/>
</dbReference>
<dbReference type="InterPro" id="IPR002694">
    <property type="entry name" value="Znf_CHC2"/>
</dbReference>
<dbReference type="GO" id="GO:0006269">
    <property type="term" value="P:DNA replication, synthesis of primer"/>
    <property type="evidence" value="ECO:0007669"/>
    <property type="project" value="UniProtKB-UniRule"/>
</dbReference>
<evidence type="ECO:0000256" key="7">
    <source>
        <dbReference type="ARBA" id="ARBA00022771"/>
    </source>
</evidence>
<dbReference type="eggNOG" id="COG0358">
    <property type="taxonomic scope" value="Bacteria"/>
</dbReference>
<evidence type="ECO:0000313" key="16">
    <source>
        <dbReference type="EMBL" id="SFU93455.1"/>
    </source>
</evidence>
<reference evidence="17" key="1">
    <citation type="submission" date="2016-10" db="EMBL/GenBank/DDBJ databases">
        <authorList>
            <person name="Varghese N."/>
        </authorList>
    </citation>
    <scope>NUCLEOTIDE SEQUENCE [LARGE SCALE GENOMIC DNA]</scope>
    <source>
        <strain evidence="17">DSM 17980</strain>
    </source>
</reference>
<protein>
    <recommendedName>
        <fullName evidence="12 13">DNA primase</fullName>
        <ecNumber evidence="12">2.7.7.101</ecNumber>
    </recommendedName>
</protein>
<evidence type="ECO:0000256" key="9">
    <source>
        <dbReference type="ARBA" id="ARBA00022842"/>
    </source>
</evidence>
<comment type="cofactor">
    <cofactor evidence="12 13 14">
        <name>Zn(2+)</name>
        <dbReference type="ChEBI" id="CHEBI:29105"/>
    </cofactor>
    <text evidence="12 13 14">Binds 1 zinc ion per monomer.</text>
</comment>
<dbReference type="GO" id="GO:1990077">
    <property type="term" value="C:primosome complex"/>
    <property type="evidence" value="ECO:0007669"/>
    <property type="project" value="UniProtKB-KW"/>
</dbReference>
<gene>
    <name evidence="12" type="primary">dnaG</name>
    <name evidence="16" type="ORF">SAMN05421543_11431</name>
</gene>
<dbReference type="AlphaFoldDB" id="A0A1I7K7R3"/>
<dbReference type="Pfam" id="PF13155">
    <property type="entry name" value="Toprim_2"/>
    <property type="match status" value="1"/>
</dbReference>
<evidence type="ECO:0000256" key="14">
    <source>
        <dbReference type="PIRSR" id="PIRSR002811-1"/>
    </source>
</evidence>
<keyword evidence="1 12" id="KW-0240">DNA-directed RNA polymerase</keyword>
<dbReference type="SMART" id="SM00400">
    <property type="entry name" value="ZnF_CHCC"/>
    <property type="match status" value="1"/>
</dbReference>
<dbReference type="EMBL" id="FPBV01000014">
    <property type="protein sequence ID" value="SFU93455.1"/>
    <property type="molecule type" value="Genomic_DNA"/>
</dbReference>
<keyword evidence="5 12" id="KW-0235">DNA replication</keyword>
<evidence type="ECO:0000256" key="13">
    <source>
        <dbReference type="PIRNR" id="PIRNR002811"/>
    </source>
</evidence>
<comment type="subunit">
    <text evidence="12">Monomer. Interacts with DnaB.</text>
</comment>
<dbReference type="EC" id="2.7.7.101" evidence="12"/>
<dbReference type="InterPro" id="IPR019475">
    <property type="entry name" value="DNA_primase_DnaB-bd"/>
</dbReference>
<evidence type="ECO:0000256" key="1">
    <source>
        <dbReference type="ARBA" id="ARBA00022478"/>
    </source>
</evidence>
<dbReference type="Pfam" id="PF01807">
    <property type="entry name" value="Zn_ribbon_DnaG"/>
    <property type="match status" value="1"/>
</dbReference>
<keyword evidence="7 12" id="KW-0863">Zinc-finger</keyword>
<dbReference type="RefSeq" id="WP_083430467.1">
    <property type="nucleotide sequence ID" value="NZ_FPBV01000014.1"/>
</dbReference>
<dbReference type="InterPro" id="IPR036977">
    <property type="entry name" value="DNA_primase_Znf_CHC2"/>
</dbReference>
<evidence type="ECO:0000256" key="4">
    <source>
        <dbReference type="ARBA" id="ARBA00022695"/>
    </source>
</evidence>
<dbReference type="Pfam" id="PF10410">
    <property type="entry name" value="DnaB_bind"/>
    <property type="match status" value="1"/>
</dbReference>
<evidence type="ECO:0000256" key="3">
    <source>
        <dbReference type="ARBA" id="ARBA00022679"/>
    </source>
</evidence>
<dbReference type="PROSITE" id="PS50880">
    <property type="entry name" value="TOPRIM"/>
    <property type="match status" value="1"/>
</dbReference>
<keyword evidence="10 12" id="KW-0238">DNA-binding</keyword>
<evidence type="ECO:0000256" key="6">
    <source>
        <dbReference type="ARBA" id="ARBA00022723"/>
    </source>
</evidence>
<dbReference type="GO" id="GO:0000428">
    <property type="term" value="C:DNA-directed RNA polymerase complex"/>
    <property type="evidence" value="ECO:0007669"/>
    <property type="project" value="UniProtKB-KW"/>
</dbReference>
<dbReference type="PIRSF" id="PIRSF002811">
    <property type="entry name" value="DnaG"/>
    <property type="match status" value="1"/>
</dbReference>
<accession>A0A1I7K7R3</accession>
<dbReference type="InterPro" id="IPR030846">
    <property type="entry name" value="DnaG_bac"/>
</dbReference>
<dbReference type="Gene3D" id="3.90.580.10">
    <property type="entry name" value="Zinc finger, CHC2-type domain"/>
    <property type="match status" value="1"/>
</dbReference>
<dbReference type="SUPFAM" id="SSF57783">
    <property type="entry name" value="Zinc beta-ribbon"/>
    <property type="match status" value="1"/>
</dbReference>
<keyword evidence="8 12" id="KW-0862">Zinc</keyword>
<dbReference type="OrthoDB" id="9803773at2"/>
<evidence type="ECO:0000256" key="10">
    <source>
        <dbReference type="ARBA" id="ARBA00023125"/>
    </source>
</evidence>
<dbReference type="HAMAP" id="MF_00974">
    <property type="entry name" value="DNA_primase_DnaG"/>
    <property type="match status" value="1"/>
</dbReference>
<organism evidence="16 17">
    <name type="scientific">Alicyclobacillus macrosporangiidus</name>
    <dbReference type="NCBI Taxonomy" id="392015"/>
    <lineage>
        <taxon>Bacteria</taxon>
        <taxon>Bacillati</taxon>
        <taxon>Bacillota</taxon>
        <taxon>Bacilli</taxon>
        <taxon>Bacillales</taxon>
        <taxon>Alicyclobacillaceae</taxon>
        <taxon>Alicyclobacillus</taxon>
    </lineage>
</organism>
<evidence type="ECO:0000256" key="8">
    <source>
        <dbReference type="ARBA" id="ARBA00022833"/>
    </source>
</evidence>
<dbReference type="SUPFAM" id="SSF56731">
    <property type="entry name" value="DNA primase core"/>
    <property type="match status" value="1"/>
</dbReference>
<dbReference type="NCBIfam" id="TIGR01391">
    <property type="entry name" value="dnaG"/>
    <property type="match status" value="1"/>
</dbReference>
<dbReference type="InterPro" id="IPR016136">
    <property type="entry name" value="DNA_helicase_N/primase_C"/>
</dbReference>
<dbReference type="GO" id="GO:0003899">
    <property type="term" value="F:DNA-directed RNA polymerase activity"/>
    <property type="evidence" value="ECO:0007669"/>
    <property type="project" value="UniProtKB-UniRule"/>
</dbReference>
<dbReference type="Pfam" id="PF08275">
    <property type="entry name" value="DNAG_N"/>
    <property type="match status" value="1"/>
</dbReference>
<keyword evidence="17" id="KW-1185">Reference proteome</keyword>
<dbReference type="GO" id="GO:0008270">
    <property type="term" value="F:zinc ion binding"/>
    <property type="evidence" value="ECO:0007669"/>
    <property type="project" value="UniProtKB-UniRule"/>
</dbReference>
<dbReference type="Gene3D" id="3.90.980.10">
    <property type="entry name" value="DNA primase, catalytic core, N-terminal domain"/>
    <property type="match status" value="1"/>
</dbReference>
<keyword evidence="2 12" id="KW-0639">Primosome</keyword>
<dbReference type="CDD" id="cd03364">
    <property type="entry name" value="TOPRIM_DnaG_primases"/>
    <property type="match status" value="1"/>
</dbReference>
<dbReference type="InterPro" id="IPR006295">
    <property type="entry name" value="DNA_primase_DnaG"/>
</dbReference>
<evidence type="ECO:0000256" key="5">
    <source>
        <dbReference type="ARBA" id="ARBA00022705"/>
    </source>
</evidence>
<proteinExistence type="inferred from homology"/>
<feature type="domain" description="Toprim" evidence="15">
    <location>
        <begin position="260"/>
        <end position="341"/>
    </location>
</feature>
<evidence type="ECO:0000256" key="12">
    <source>
        <dbReference type="HAMAP-Rule" id="MF_00974"/>
    </source>
</evidence>
<evidence type="ECO:0000256" key="11">
    <source>
        <dbReference type="ARBA" id="ARBA00023163"/>
    </source>
</evidence>
<keyword evidence="6 12" id="KW-0479">Metal-binding</keyword>
<dbReference type="SMART" id="SM00493">
    <property type="entry name" value="TOPRIM"/>
    <property type="match status" value="1"/>
</dbReference>
<dbReference type="InterPro" id="IPR034151">
    <property type="entry name" value="TOPRIM_DnaG_bac"/>
</dbReference>
<dbReference type="InterPro" id="IPR006171">
    <property type="entry name" value="TOPRIM_dom"/>
</dbReference>
<name>A0A1I7K7R3_9BACL</name>
<comment type="domain">
    <text evidence="12">Contains an N-terminal zinc-binding domain, a central core domain that contains the primase activity, and a C-terminal DnaB-binding domain.</text>
</comment>
<keyword evidence="3 12" id="KW-0808">Transferase</keyword>
<dbReference type="STRING" id="392015.SAMN05421543_11431"/>
<dbReference type="GO" id="GO:0005737">
    <property type="term" value="C:cytoplasm"/>
    <property type="evidence" value="ECO:0007669"/>
    <property type="project" value="TreeGrafter"/>
</dbReference>
<keyword evidence="9" id="KW-0460">Magnesium</keyword>
<dbReference type="FunFam" id="3.40.1360.10:FF:000002">
    <property type="entry name" value="DNA primase"/>
    <property type="match status" value="1"/>
</dbReference>
<dbReference type="InterPro" id="IPR013264">
    <property type="entry name" value="DNAG_N"/>
</dbReference>
<keyword evidence="4 12" id="KW-0548">Nucleotidyltransferase</keyword>
<comment type="similarity">
    <text evidence="12 13">Belongs to the DnaG primase family.</text>
</comment>
<dbReference type="InterPro" id="IPR050219">
    <property type="entry name" value="DnaG_primase"/>
</dbReference>
<dbReference type="Proteomes" id="UP000183508">
    <property type="component" value="Unassembled WGS sequence"/>
</dbReference>
<dbReference type="Gene3D" id="1.10.860.10">
    <property type="entry name" value="DNAb Helicase, Chain A"/>
    <property type="match status" value="1"/>
</dbReference>